<evidence type="ECO:0000313" key="6">
    <source>
        <dbReference type="Proteomes" id="UP000516018"/>
    </source>
</evidence>
<dbReference type="PANTHER" id="PTHR46796:SF7">
    <property type="entry name" value="ARAC FAMILY TRANSCRIPTIONAL REGULATOR"/>
    <property type="match status" value="1"/>
</dbReference>
<dbReference type="AlphaFoldDB" id="A0A7H0FYK4"/>
<dbReference type="PROSITE" id="PS00041">
    <property type="entry name" value="HTH_ARAC_FAMILY_1"/>
    <property type="match status" value="1"/>
</dbReference>
<dbReference type="KEGG" id="lsx:H8B22_02520"/>
<dbReference type="PROSITE" id="PS01124">
    <property type="entry name" value="HTH_ARAC_FAMILY_2"/>
    <property type="match status" value="1"/>
</dbReference>
<dbReference type="GO" id="GO:0003700">
    <property type="term" value="F:DNA-binding transcription factor activity"/>
    <property type="evidence" value="ECO:0007669"/>
    <property type="project" value="InterPro"/>
</dbReference>
<evidence type="ECO:0000256" key="2">
    <source>
        <dbReference type="ARBA" id="ARBA00023125"/>
    </source>
</evidence>
<evidence type="ECO:0000313" key="5">
    <source>
        <dbReference type="EMBL" id="QNP41120.1"/>
    </source>
</evidence>
<proteinExistence type="predicted"/>
<dbReference type="Proteomes" id="UP000516018">
    <property type="component" value="Chromosome"/>
</dbReference>
<keyword evidence="6" id="KW-1185">Reference proteome</keyword>
<dbReference type="EMBL" id="CP060820">
    <property type="protein sequence ID" value="QNP41120.1"/>
    <property type="molecule type" value="Genomic_DNA"/>
</dbReference>
<dbReference type="SUPFAM" id="SSF46689">
    <property type="entry name" value="Homeodomain-like"/>
    <property type="match status" value="1"/>
</dbReference>
<dbReference type="InterPro" id="IPR050204">
    <property type="entry name" value="AraC_XylS_family_regulators"/>
</dbReference>
<organism evidence="5 6">
    <name type="scientific">Agrilutibacter terrestris</name>
    <dbReference type="NCBI Taxonomy" id="2865112"/>
    <lineage>
        <taxon>Bacteria</taxon>
        <taxon>Pseudomonadati</taxon>
        <taxon>Pseudomonadota</taxon>
        <taxon>Gammaproteobacteria</taxon>
        <taxon>Lysobacterales</taxon>
        <taxon>Lysobacteraceae</taxon>
        <taxon>Agrilutibacter</taxon>
    </lineage>
</organism>
<dbReference type="RefSeq" id="WP_187712556.1">
    <property type="nucleotide sequence ID" value="NZ_CP060820.1"/>
</dbReference>
<evidence type="ECO:0000256" key="1">
    <source>
        <dbReference type="ARBA" id="ARBA00023015"/>
    </source>
</evidence>
<evidence type="ECO:0000256" key="3">
    <source>
        <dbReference type="ARBA" id="ARBA00023163"/>
    </source>
</evidence>
<dbReference type="InterPro" id="IPR018062">
    <property type="entry name" value="HTH_AraC-typ_CS"/>
</dbReference>
<protein>
    <submittedName>
        <fullName evidence="5">Helix-turn-helix transcriptional regulator</fullName>
    </submittedName>
</protein>
<dbReference type="Pfam" id="PF12833">
    <property type="entry name" value="HTH_18"/>
    <property type="match status" value="1"/>
</dbReference>
<dbReference type="InterPro" id="IPR009057">
    <property type="entry name" value="Homeodomain-like_sf"/>
</dbReference>
<accession>A0A7H0FYK4</accession>
<keyword evidence="3" id="KW-0804">Transcription</keyword>
<dbReference type="InterPro" id="IPR018060">
    <property type="entry name" value="HTH_AraC"/>
</dbReference>
<sequence>MPDTFVTAHDARMPSPHAAGLPAMPVRFAAVSRSGRARTPAAMFSFWLQLRGSAQVAAAEGSFVLRPGDWIALERGSMPEVQSDGGLTLGLMLTADVMHGALDSADRGLLVGRGTMPLHDRRIALRLWRQCAALPAEAGIAAVMRSLKPLLKHWQAAQEPFAEMIERCPGRSFHRKTRIFSRVQKARLFLEGNPQRMLRIEDLMELTRFSSWWLSKTFHAVYHETLQKASMRLRMQRARDLLRDSHLSITELAEACGFHDPCSFARQFKAWHGETASSWRACHQPAATAPGPGGDTRMTAS</sequence>
<dbReference type="GO" id="GO:0043565">
    <property type="term" value="F:sequence-specific DNA binding"/>
    <property type="evidence" value="ECO:0007669"/>
    <property type="project" value="InterPro"/>
</dbReference>
<reference evidence="5 6" key="1">
    <citation type="submission" date="2020-08" db="EMBL/GenBank/DDBJ databases">
        <title>Lysobacter sp. II4 sp. nov., isolated from soil.</title>
        <authorList>
            <person name="Woo C.Y."/>
            <person name="Kim J."/>
        </authorList>
    </citation>
    <scope>NUCLEOTIDE SEQUENCE [LARGE SCALE GENOMIC DNA]</scope>
    <source>
        <strain evidence="5 6">II4</strain>
    </source>
</reference>
<name>A0A7H0FYK4_9GAMM</name>
<evidence type="ECO:0000259" key="4">
    <source>
        <dbReference type="PROSITE" id="PS01124"/>
    </source>
</evidence>
<dbReference type="SMART" id="SM00342">
    <property type="entry name" value="HTH_ARAC"/>
    <property type="match status" value="1"/>
</dbReference>
<dbReference type="Gene3D" id="1.10.10.60">
    <property type="entry name" value="Homeodomain-like"/>
    <property type="match status" value="2"/>
</dbReference>
<feature type="domain" description="HTH araC/xylS-type" evidence="4">
    <location>
        <begin position="184"/>
        <end position="282"/>
    </location>
</feature>
<keyword evidence="2" id="KW-0238">DNA-binding</keyword>
<gene>
    <name evidence="5" type="ORF">H8B22_02520</name>
</gene>
<keyword evidence="1" id="KW-0805">Transcription regulation</keyword>
<dbReference type="PANTHER" id="PTHR46796">
    <property type="entry name" value="HTH-TYPE TRANSCRIPTIONAL ACTIVATOR RHAS-RELATED"/>
    <property type="match status" value="1"/>
</dbReference>